<dbReference type="VEuPathDB" id="FungiDB:Z520_11448"/>
<organism evidence="2 3">
    <name type="scientific">Fonsecaea multimorphosa CBS 102226</name>
    <dbReference type="NCBI Taxonomy" id="1442371"/>
    <lineage>
        <taxon>Eukaryota</taxon>
        <taxon>Fungi</taxon>
        <taxon>Dikarya</taxon>
        <taxon>Ascomycota</taxon>
        <taxon>Pezizomycotina</taxon>
        <taxon>Eurotiomycetes</taxon>
        <taxon>Chaetothyriomycetidae</taxon>
        <taxon>Chaetothyriales</taxon>
        <taxon>Herpotrichiellaceae</taxon>
        <taxon>Fonsecaea</taxon>
    </lineage>
</organism>
<proteinExistence type="predicted"/>
<dbReference type="EMBL" id="KN848100">
    <property type="protein sequence ID" value="KIX92785.1"/>
    <property type="molecule type" value="Genomic_DNA"/>
</dbReference>
<keyword evidence="3" id="KW-1185">Reference proteome</keyword>
<dbReference type="RefSeq" id="XP_016626908.1">
    <property type="nucleotide sequence ID" value="XM_016781937.1"/>
</dbReference>
<dbReference type="AlphaFoldDB" id="A0A0D2GTJ7"/>
<accession>A0A0D2GTJ7</accession>
<evidence type="ECO:0000313" key="3">
    <source>
        <dbReference type="Proteomes" id="UP000053411"/>
    </source>
</evidence>
<evidence type="ECO:0000256" key="1">
    <source>
        <dbReference type="SAM" id="MobiDB-lite"/>
    </source>
</evidence>
<sequence length="131" mass="14217">MAPTNALVLPSLGKLHLEQVARSPGRSSALRPQSYLILVTHRRKNAWKLPQKLGRLRYCNILISGTPLGPPGATQAFQNHWPSSGKQSRRQLGVPNHSEQISRGGNKGYGPCPRGGTLAVEANHDGYHVLA</sequence>
<reference evidence="2 3" key="1">
    <citation type="submission" date="2015-01" db="EMBL/GenBank/DDBJ databases">
        <title>The Genome Sequence of Fonsecaea multimorphosa CBS 102226.</title>
        <authorList>
            <consortium name="The Broad Institute Genomics Platform"/>
            <person name="Cuomo C."/>
            <person name="de Hoog S."/>
            <person name="Gorbushina A."/>
            <person name="Stielow B."/>
            <person name="Teixiera M."/>
            <person name="Abouelleil A."/>
            <person name="Chapman S.B."/>
            <person name="Priest M."/>
            <person name="Young S.K."/>
            <person name="Wortman J."/>
            <person name="Nusbaum C."/>
            <person name="Birren B."/>
        </authorList>
    </citation>
    <scope>NUCLEOTIDE SEQUENCE [LARGE SCALE GENOMIC DNA]</scope>
    <source>
        <strain evidence="2 3">CBS 102226</strain>
    </source>
</reference>
<feature type="region of interest" description="Disordered" evidence="1">
    <location>
        <begin position="73"/>
        <end position="113"/>
    </location>
</feature>
<evidence type="ECO:0000313" key="2">
    <source>
        <dbReference type="EMBL" id="KIX92785.1"/>
    </source>
</evidence>
<name>A0A0D2GTJ7_9EURO</name>
<dbReference type="GeneID" id="27717194"/>
<dbReference type="Proteomes" id="UP000053411">
    <property type="component" value="Unassembled WGS sequence"/>
</dbReference>
<protein>
    <submittedName>
        <fullName evidence="2">Uncharacterized protein</fullName>
    </submittedName>
</protein>
<feature type="compositionally biased region" description="Polar residues" evidence="1">
    <location>
        <begin position="75"/>
        <end position="86"/>
    </location>
</feature>
<gene>
    <name evidence="2" type="ORF">Z520_11448</name>
</gene>